<sequence length="253" mass="28006">MWFDRTMADNRGRADTSELAELVVVRHGQSAANVAFAAAEAAGRSWAGLKGPDSEVPLTDLGRQQAIALGHWLGALPADRFPEVAFCSPYLRARHTFELAAAAAERDNPRARVRRSLVDHRLRDRVMGELQMLTSRQIAERFPVEAERRRTTDEYVYRPPGGESFGDVAERLADWLADTRREHGGRRVLVVAHDAIVLMLRRLVEGLSWNDVRTVATGGLVANTSVTRWTTVDGVLTLAEYNATGHLPSAEGR</sequence>
<evidence type="ECO:0000256" key="2">
    <source>
        <dbReference type="ARBA" id="ARBA00012028"/>
    </source>
</evidence>
<dbReference type="EC" id="5.4.2.11" evidence="2"/>
<dbReference type="GO" id="GO:0004619">
    <property type="term" value="F:phosphoglycerate mutase activity"/>
    <property type="evidence" value="ECO:0007669"/>
    <property type="project" value="UniProtKB-EC"/>
</dbReference>
<dbReference type="InterPro" id="IPR001345">
    <property type="entry name" value="PG/BPGM_mutase_AS"/>
</dbReference>
<evidence type="ECO:0000256" key="1">
    <source>
        <dbReference type="ARBA" id="ARBA00006717"/>
    </source>
</evidence>
<dbReference type="Pfam" id="PF00300">
    <property type="entry name" value="His_Phos_1"/>
    <property type="match status" value="1"/>
</dbReference>
<dbReference type="SMART" id="SM00855">
    <property type="entry name" value="PGAM"/>
    <property type="match status" value="1"/>
</dbReference>
<dbReference type="Proteomes" id="UP000642748">
    <property type="component" value="Unassembled WGS sequence"/>
</dbReference>
<dbReference type="InterPro" id="IPR029033">
    <property type="entry name" value="His_PPase_superfam"/>
</dbReference>
<proteinExistence type="inferred from homology"/>
<gene>
    <name evidence="6" type="primary">gpm_1</name>
    <name evidence="6" type="ORF">Raf01_06770</name>
</gene>
<keyword evidence="4" id="KW-0413">Isomerase</keyword>
<reference evidence="6" key="1">
    <citation type="submission" date="2021-01" db="EMBL/GenBank/DDBJ databases">
        <title>Whole genome shotgun sequence of Rugosimonospora africana NBRC 104875.</title>
        <authorList>
            <person name="Komaki H."/>
            <person name="Tamura T."/>
        </authorList>
    </citation>
    <scope>NUCLEOTIDE SEQUENCE</scope>
    <source>
        <strain evidence="6">NBRC 104875</strain>
    </source>
</reference>
<keyword evidence="3" id="KW-0324">Glycolysis</keyword>
<evidence type="ECO:0000313" key="6">
    <source>
        <dbReference type="EMBL" id="GIH12505.1"/>
    </source>
</evidence>
<protein>
    <recommendedName>
        <fullName evidence="2">phosphoglycerate mutase (2,3-diphosphoglycerate-dependent)</fullName>
        <ecNumber evidence="2">5.4.2.11</ecNumber>
    </recommendedName>
</protein>
<dbReference type="SUPFAM" id="SSF53254">
    <property type="entry name" value="Phosphoglycerate mutase-like"/>
    <property type="match status" value="1"/>
</dbReference>
<accession>A0A8J3VN17</accession>
<dbReference type="EMBL" id="BONZ01000007">
    <property type="protein sequence ID" value="GIH12505.1"/>
    <property type="molecule type" value="Genomic_DNA"/>
</dbReference>
<dbReference type="PANTHER" id="PTHR11931">
    <property type="entry name" value="PHOSPHOGLYCERATE MUTASE"/>
    <property type="match status" value="1"/>
</dbReference>
<dbReference type="CDD" id="cd07067">
    <property type="entry name" value="HP_PGM_like"/>
    <property type="match status" value="1"/>
</dbReference>
<comment type="caution">
    <text evidence="6">The sequence shown here is derived from an EMBL/GenBank/DDBJ whole genome shotgun (WGS) entry which is preliminary data.</text>
</comment>
<keyword evidence="7" id="KW-1185">Reference proteome</keyword>
<evidence type="ECO:0000256" key="5">
    <source>
        <dbReference type="PIRSR" id="PIRSR613078-2"/>
    </source>
</evidence>
<evidence type="ECO:0000313" key="7">
    <source>
        <dbReference type="Proteomes" id="UP000642748"/>
    </source>
</evidence>
<dbReference type="GO" id="GO:0006096">
    <property type="term" value="P:glycolytic process"/>
    <property type="evidence" value="ECO:0007669"/>
    <property type="project" value="UniProtKB-KW"/>
</dbReference>
<organism evidence="6 7">
    <name type="scientific">Rugosimonospora africana</name>
    <dbReference type="NCBI Taxonomy" id="556532"/>
    <lineage>
        <taxon>Bacteria</taxon>
        <taxon>Bacillati</taxon>
        <taxon>Actinomycetota</taxon>
        <taxon>Actinomycetes</taxon>
        <taxon>Micromonosporales</taxon>
        <taxon>Micromonosporaceae</taxon>
        <taxon>Rugosimonospora</taxon>
    </lineage>
</organism>
<dbReference type="AlphaFoldDB" id="A0A8J3VN17"/>
<evidence type="ECO:0000256" key="4">
    <source>
        <dbReference type="ARBA" id="ARBA00023235"/>
    </source>
</evidence>
<feature type="binding site" evidence="5">
    <location>
        <begin position="26"/>
        <end position="33"/>
    </location>
    <ligand>
        <name>substrate</name>
    </ligand>
</feature>
<feature type="binding site" evidence="5">
    <location>
        <position position="92"/>
    </location>
    <ligand>
        <name>substrate</name>
    </ligand>
</feature>
<dbReference type="InterPro" id="IPR013078">
    <property type="entry name" value="His_Pase_superF_clade-1"/>
</dbReference>
<name>A0A8J3VN17_9ACTN</name>
<dbReference type="InterPro" id="IPR005952">
    <property type="entry name" value="Phosphogly_mut1"/>
</dbReference>
<dbReference type="Gene3D" id="3.40.50.1240">
    <property type="entry name" value="Phosphoglycerate mutase-like"/>
    <property type="match status" value="1"/>
</dbReference>
<comment type="similarity">
    <text evidence="1">Belongs to the phosphoglycerate mutase family. BPG-dependent PGAM subfamily.</text>
</comment>
<dbReference type="PROSITE" id="PS00175">
    <property type="entry name" value="PG_MUTASE"/>
    <property type="match status" value="1"/>
</dbReference>
<evidence type="ECO:0000256" key="3">
    <source>
        <dbReference type="ARBA" id="ARBA00023152"/>
    </source>
</evidence>